<dbReference type="PANTHER" id="PTHR30121:SF6">
    <property type="entry name" value="SLR6007 PROTEIN"/>
    <property type="match status" value="1"/>
</dbReference>
<dbReference type="PATRIC" id="fig|1321818.3.peg.960"/>
<proteinExistence type="predicted"/>
<feature type="region of interest" description="Disordered" evidence="1">
    <location>
        <begin position="713"/>
        <end position="779"/>
    </location>
</feature>
<dbReference type="SUPFAM" id="SSF52540">
    <property type="entry name" value="P-loop containing nucleoside triphosphate hydrolases"/>
    <property type="match status" value="1"/>
</dbReference>
<evidence type="ECO:0000313" key="2">
    <source>
        <dbReference type="EMBL" id="ERH24711.1"/>
    </source>
</evidence>
<protein>
    <recommendedName>
        <fullName evidence="4">AAA+ ATPase domain-containing protein</fullName>
    </recommendedName>
</protein>
<dbReference type="PANTHER" id="PTHR30121">
    <property type="entry name" value="UNCHARACTERIZED PROTEIN YJGR-RELATED"/>
    <property type="match status" value="1"/>
</dbReference>
<dbReference type="AlphaFoldDB" id="U1QRS5"/>
<name>U1QRS5_9ACTO</name>
<gene>
    <name evidence="2" type="ORF">HMPREF1979_01138</name>
</gene>
<keyword evidence="3" id="KW-1185">Reference proteome</keyword>
<dbReference type="HOGENOM" id="CLU_013918_1_0_11"/>
<dbReference type="CDD" id="cd01127">
    <property type="entry name" value="TrwB_TraG_TraD_VirD4"/>
    <property type="match status" value="1"/>
</dbReference>
<dbReference type="EMBL" id="AWSE01000052">
    <property type="protein sequence ID" value="ERH24711.1"/>
    <property type="molecule type" value="Genomic_DNA"/>
</dbReference>
<evidence type="ECO:0000256" key="1">
    <source>
        <dbReference type="SAM" id="MobiDB-lite"/>
    </source>
</evidence>
<dbReference type="RefSeq" id="WP_021610482.1">
    <property type="nucleotide sequence ID" value="NZ_KE952096.1"/>
</dbReference>
<evidence type="ECO:0008006" key="4">
    <source>
        <dbReference type="Google" id="ProtNLM"/>
    </source>
</evidence>
<feature type="compositionally biased region" description="Polar residues" evidence="1">
    <location>
        <begin position="713"/>
        <end position="722"/>
    </location>
</feature>
<comment type="caution">
    <text evidence="2">The sequence shown here is derived from an EMBL/GenBank/DDBJ whole genome shotgun (WGS) entry which is preliminary data.</text>
</comment>
<sequence>MARPTRPLVWHQLRFALPLAQDTAVGLVERLLADGSLGRVVLELRACGGQATWAVGSRAGERLVSVVRELVPGCRVSRGVSRRVVDQAVVVSARPVGVGLATERLVAVVRAVLAALAVTAKDEELVVQLQLGRRFSPEACGRVEPQGWLELLGLVPIPSLSGERGRRMRAQVGRHRAAASLRLGVRAASPLRQRTLLQGLLGALRLLERPGVRLRARTEHPAKLDGVRRPWRAGLELGAGEIVAMVGWPVGEGALPATPSAHPRVLALPQVRETQRAFATGVADQVGERLGISIGDALYHTVLLGPTGAGKSTALAHLALADITAGRGVLLIDPKTDLVADILARIPEQRRDDVVVIDPTSSRPVGINPLARTQTAHGAASPSAQGGQSVATALPGTSSPELVADTVLATLKGVFAESWGVRVEQVLAAALVTLARTPEATLVDLPLVLTNPAYRQRLMAASGADPLGTGQFWAAYEALSEAQRQQWVGPVLTRLQPFLIRPHLRATLGQAAPSFDLGEVFTRRRIVLVSLNKGVLGAESARLLGSLLVGQLWPLILARAAVEPSRRHVVSVFIDEVQDYLSLPGSLADALAQARSLGAAFHLAHQYRGQLPAALKAGIDANARNKIIFSLSAADAAELARQAIGLEAADFQLLPRFGVYARTMHHGRENPWCQATTLPPTPPTQDALALRASSQARYGQDAAQIEAALLTRIGQNDNTPGDTSGDAAARPTLAGATDAPGDREGEATNDGTGPATGASATAPPGVVFGRRPGRDGGTT</sequence>
<reference evidence="2 3" key="1">
    <citation type="submission" date="2013-08" db="EMBL/GenBank/DDBJ databases">
        <authorList>
            <person name="Weinstock G."/>
            <person name="Sodergren E."/>
            <person name="Wylie T."/>
            <person name="Fulton L."/>
            <person name="Fulton R."/>
            <person name="Fronick C."/>
            <person name="O'Laughlin M."/>
            <person name="Godfrey J."/>
            <person name="Miner T."/>
            <person name="Herter B."/>
            <person name="Appelbaum E."/>
            <person name="Cordes M."/>
            <person name="Lek S."/>
            <person name="Wollam A."/>
            <person name="Pepin K.H."/>
            <person name="Palsikar V.B."/>
            <person name="Mitreva M."/>
            <person name="Wilson R.K."/>
        </authorList>
    </citation>
    <scope>NUCLEOTIDE SEQUENCE [LARGE SCALE GENOMIC DNA]</scope>
    <source>
        <strain evidence="2 3">F0542</strain>
    </source>
</reference>
<organism evidence="2 3">
    <name type="scientific">Actinomyces johnsonii F0542</name>
    <dbReference type="NCBI Taxonomy" id="1321818"/>
    <lineage>
        <taxon>Bacteria</taxon>
        <taxon>Bacillati</taxon>
        <taxon>Actinomycetota</taxon>
        <taxon>Actinomycetes</taxon>
        <taxon>Actinomycetales</taxon>
        <taxon>Actinomycetaceae</taxon>
        <taxon>Actinomyces</taxon>
    </lineage>
</organism>
<evidence type="ECO:0000313" key="3">
    <source>
        <dbReference type="Proteomes" id="UP000016536"/>
    </source>
</evidence>
<dbReference type="Proteomes" id="UP000016536">
    <property type="component" value="Unassembled WGS sequence"/>
</dbReference>
<feature type="compositionally biased region" description="Low complexity" evidence="1">
    <location>
        <begin position="751"/>
        <end position="765"/>
    </location>
</feature>
<accession>U1QRS5</accession>
<dbReference type="InterPro" id="IPR051162">
    <property type="entry name" value="T4SS_component"/>
</dbReference>
<dbReference type="Gene3D" id="3.40.50.300">
    <property type="entry name" value="P-loop containing nucleotide triphosphate hydrolases"/>
    <property type="match status" value="2"/>
</dbReference>
<dbReference type="InterPro" id="IPR027417">
    <property type="entry name" value="P-loop_NTPase"/>
</dbReference>